<name>A0AA88AZ70_FICCA</name>
<gene>
    <name evidence="1" type="ORF">TIFTF001_025868</name>
</gene>
<evidence type="ECO:0000313" key="2">
    <source>
        <dbReference type="Proteomes" id="UP001187192"/>
    </source>
</evidence>
<organism evidence="1 2">
    <name type="scientific">Ficus carica</name>
    <name type="common">Common fig</name>
    <dbReference type="NCBI Taxonomy" id="3494"/>
    <lineage>
        <taxon>Eukaryota</taxon>
        <taxon>Viridiplantae</taxon>
        <taxon>Streptophyta</taxon>
        <taxon>Embryophyta</taxon>
        <taxon>Tracheophyta</taxon>
        <taxon>Spermatophyta</taxon>
        <taxon>Magnoliopsida</taxon>
        <taxon>eudicotyledons</taxon>
        <taxon>Gunneridae</taxon>
        <taxon>Pentapetalae</taxon>
        <taxon>rosids</taxon>
        <taxon>fabids</taxon>
        <taxon>Rosales</taxon>
        <taxon>Moraceae</taxon>
        <taxon>Ficeae</taxon>
        <taxon>Ficus</taxon>
    </lineage>
</organism>
<sequence length="96" mass="11355">MGRSPVMEKTWDENELSFSITTSDKIRDRHRRDHDRQRVATTIEGEIHESQQQKLRIISQGENQEIAVKIVNLLHRHKWIFLHQMLVVAIAFSPNQ</sequence>
<proteinExistence type="predicted"/>
<accession>A0AA88AZ70</accession>
<reference evidence="1" key="1">
    <citation type="submission" date="2023-07" db="EMBL/GenBank/DDBJ databases">
        <title>draft genome sequence of fig (Ficus carica).</title>
        <authorList>
            <person name="Takahashi T."/>
            <person name="Nishimura K."/>
        </authorList>
    </citation>
    <scope>NUCLEOTIDE SEQUENCE</scope>
</reference>
<dbReference type="EMBL" id="BTGU01000065">
    <property type="protein sequence ID" value="GMN56746.1"/>
    <property type="molecule type" value="Genomic_DNA"/>
</dbReference>
<evidence type="ECO:0000313" key="1">
    <source>
        <dbReference type="EMBL" id="GMN56746.1"/>
    </source>
</evidence>
<keyword evidence="2" id="KW-1185">Reference proteome</keyword>
<dbReference type="Proteomes" id="UP001187192">
    <property type="component" value="Unassembled WGS sequence"/>
</dbReference>
<protein>
    <submittedName>
        <fullName evidence="1">Uncharacterized protein</fullName>
    </submittedName>
</protein>
<dbReference type="AlphaFoldDB" id="A0AA88AZ70"/>
<comment type="caution">
    <text evidence="1">The sequence shown here is derived from an EMBL/GenBank/DDBJ whole genome shotgun (WGS) entry which is preliminary data.</text>
</comment>